<proteinExistence type="predicted"/>
<accession>A0A1S0TZQ3</accession>
<protein>
    <submittedName>
        <fullName evidence="1">Uncharacterized protein</fullName>
    </submittedName>
</protein>
<dbReference type="AlphaFoldDB" id="A0A1S0TZQ3"/>
<organism evidence="1">
    <name type="scientific">Loa loa</name>
    <name type="common">Eye worm</name>
    <name type="synonym">Filaria loa</name>
    <dbReference type="NCBI Taxonomy" id="7209"/>
    <lineage>
        <taxon>Eukaryota</taxon>
        <taxon>Metazoa</taxon>
        <taxon>Ecdysozoa</taxon>
        <taxon>Nematoda</taxon>
        <taxon>Chromadorea</taxon>
        <taxon>Rhabditida</taxon>
        <taxon>Spirurina</taxon>
        <taxon>Spiruromorpha</taxon>
        <taxon>Filarioidea</taxon>
        <taxon>Onchocercidae</taxon>
        <taxon>Loa</taxon>
    </lineage>
</organism>
<dbReference type="CTD" id="9943006"/>
<name>A0A1S0TZQ3_LOALO</name>
<gene>
    <name evidence="1" type="ORF">LOAG_05598</name>
</gene>
<dbReference type="RefSeq" id="XP_003141183.1">
    <property type="nucleotide sequence ID" value="XM_003141135.1"/>
</dbReference>
<evidence type="ECO:0000313" key="1">
    <source>
        <dbReference type="EMBL" id="EFO22886.1"/>
    </source>
</evidence>
<dbReference type="EMBL" id="JH712098">
    <property type="protein sequence ID" value="EFO22886.1"/>
    <property type="molecule type" value="Genomic_DNA"/>
</dbReference>
<sequence>MANSFHTRFIVSKYAVLSNDMTSQYGMGIDYPIRQQETVGSMWMDESGDVVDYKNSCLTNQILFLNFFPVSLEDFSCSMNVPANGTSKIMLLFWYREIQVAAKLRTVLFAENHYFLRRPMLPIQSIRIISRLVSTVTSCFGLLKLLEKICVMQLFV</sequence>
<dbReference type="GeneID" id="9943006"/>
<dbReference type="InParanoid" id="A0A1S0TZQ3"/>
<dbReference type="KEGG" id="loa:LOAG_05598"/>
<reference evidence="1" key="1">
    <citation type="submission" date="2012-04" db="EMBL/GenBank/DDBJ databases">
        <title>The Genome Sequence of Loa loa.</title>
        <authorList>
            <consortium name="The Broad Institute Genome Sequencing Platform"/>
            <consortium name="Broad Institute Genome Sequencing Center for Infectious Disease"/>
            <person name="Nutman T.B."/>
            <person name="Fink D.L."/>
            <person name="Russ C."/>
            <person name="Young S."/>
            <person name="Zeng Q."/>
            <person name="Gargeya S."/>
            <person name="Alvarado L."/>
            <person name="Berlin A."/>
            <person name="Chapman S.B."/>
            <person name="Chen Z."/>
            <person name="Freedman E."/>
            <person name="Gellesch M."/>
            <person name="Goldberg J."/>
            <person name="Griggs A."/>
            <person name="Gujja S."/>
            <person name="Heilman E.R."/>
            <person name="Heiman D."/>
            <person name="Howarth C."/>
            <person name="Mehta T."/>
            <person name="Neiman D."/>
            <person name="Pearson M."/>
            <person name="Roberts A."/>
            <person name="Saif S."/>
            <person name="Shea T."/>
            <person name="Shenoy N."/>
            <person name="Sisk P."/>
            <person name="Stolte C."/>
            <person name="Sykes S."/>
            <person name="White J."/>
            <person name="Yandava C."/>
            <person name="Haas B."/>
            <person name="Henn M.R."/>
            <person name="Nusbaum C."/>
            <person name="Birren B."/>
        </authorList>
    </citation>
    <scope>NUCLEOTIDE SEQUENCE [LARGE SCALE GENOMIC DNA]</scope>
</reference>